<feature type="non-terminal residue" evidence="2">
    <location>
        <position position="1"/>
    </location>
</feature>
<accession>A0A2P5FQ64</accession>
<dbReference type="InParanoid" id="A0A2P5FQ64"/>
<protein>
    <submittedName>
        <fullName evidence="2">Uncharacterized protein</fullName>
    </submittedName>
</protein>
<evidence type="ECO:0000313" key="2">
    <source>
        <dbReference type="EMBL" id="PON99916.1"/>
    </source>
</evidence>
<proteinExistence type="predicted"/>
<comment type="caution">
    <text evidence="2">The sequence shown here is derived from an EMBL/GenBank/DDBJ whole genome shotgun (WGS) entry which is preliminary data.</text>
</comment>
<dbReference type="OrthoDB" id="10378686at2759"/>
<dbReference type="Proteomes" id="UP000237000">
    <property type="component" value="Unassembled WGS sequence"/>
</dbReference>
<evidence type="ECO:0000256" key="1">
    <source>
        <dbReference type="SAM" id="MobiDB-lite"/>
    </source>
</evidence>
<evidence type="ECO:0000313" key="3">
    <source>
        <dbReference type="Proteomes" id="UP000237000"/>
    </source>
</evidence>
<name>A0A2P5FQ64_TREOI</name>
<organism evidence="2 3">
    <name type="scientific">Trema orientale</name>
    <name type="common">Charcoal tree</name>
    <name type="synonym">Celtis orientalis</name>
    <dbReference type="NCBI Taxonomy" id="63057"/>
    <lineage>
        <taxon>Eukaryota</taxon>
        <taxon>Viridiplantae</taxon>
        <taxon>Streptophyta</taxon>
        <taxon>Embryophyta</taxon>
        <taxon>Tracheophyta</taxon>
        <taxon>Spermatophyta</taxon>
        <taxon>Magnoliopsida</taxon>
        <taxon>eudicotyledons</taxon>
        <taxon>Gunneridae</taxon>
        <taxon>Pentapetalae</taxon>
        <taxon>rosids</taxon>
        <taxon>fabids</taxon>
        <taxon>Rosales</taxon>
        <taxon>Cannabaceae</taxon>
        <taxon>Trema</taxon>
    </lineage>
</organism>
<feature type="compositionally biased region" description="Basic and acidic residues" evidence="1">
    <location>
        <begin position="1"/>
        <end position="11"/>
    </location>
</feature>
<sequence>ELGIVSRKDRASGQGAMGFSETVEELDREMENDRVNDFDPFNLRLMVQLGG</sequence>
<keyword evidence="3" id="KW-1185">Reference proteome</keyword>
<feature type="region of interest" description="Disordered" evidence="1">
    <location>
        <begin position="1"/>
        <end position="20"/>
    </location>
</feature>
<dbReference type="AlphaFoldDB" id="A0A2P5FQ64"/>
<reference evidence="3" key="1">
    <citation type="submission" date="2016-06" db="EMBL/GenBank/DDBJ databases">
        <title>Parallel loss of symbiosis genes in relatives of nitrogen-fixing non-legume Parasponia.</title>
        <authorList>
            <person name="Van Velzen R."/>
            <person name="Holmer R."/>
            <person name="Bu F."/>
            <person name="Rutten L."/>
            <person name="Van Zeijl A."/>
            <person name="Liu W."/>
            <person name="Santuari L."/>
            <person name="Cao Q."/>
            <person name="Sharma T."/>
            <person name="Shen D."/>
            <person name="Roswanjaya Y."/>
            <person name="Wardhani T."/>
            <person name="Kalhor M.S."/>
            <person name="Jansen J."/>
            <person name="Van den Hoogen J."/>
            <person name="Gungor B."/>
            <person name="Hartog M."/>
            <person name="Hontelez J."/>
            <person name="Verver J."/>
            <person name="Yang W.-C."/>
            <person name="Schijlen E."/>
            <person name="Repin R."/>
            <person name="Schilthuizen M."/>
            <person name="Schranz E."/>
            <person name="Heidstra R."/>
            <person name="Miyata K."/>
            <person name="Fedorova E."/>
            <person name="Kohlen W."/>
            <person name="Bisseling T."/>
            <person name="Smit S."/>
            <person name="Geurts R."/>
        </authorList>
    </citation>
    <scope>NUCLEOTIDE SEQUENCE [LARGE SCALE GENOMIC DNA]</scope>
    <source>
        <strain evidence="3">cv. RG33-2</strain>
    </source>
</reference>
<gene>
    <name evidence="2" type="ORF">TorRG33x02_043340</name>
</gene>
<dbReference type="EMBL" id="JXTC01000016">
    <property type="protein sequence ID" value="PON99916.1"/>
    <property type="molecule type" value="Genomic_DNA"/>
</dbReference>